<proteinExistence type="predicted"/>
<dbReference type="SUPFAM" id="SSF51261">
    <property type="entry name" value="Duplicated hybrid motif"/>
    <property type="match status" value="1"/>
</dbReference>
<dbReference type="InterPro" id="IPR016047">
    <property type="entry name" value="M23ase_b-sheet_dom"/>
</dbReference>
<dbReference type="CDD" id="cd12797">
    <property type="entry name" value="M23_peptidase"/>
    <property type="match status" value="1"/>
</dbReference>
<feature type="domain" description="M23ase beta-sheet core" evidence="4">
    <location>
        <begin position="359"/>
        <end position="454"/>
    </location>
</feature>
<dbReference type="Pfam" id="PF01551">
    <property type="entry name" value="Peptidase_M23"/>
    <property type="match status" value="1"/>
</dbReference>
<feature type="compositionally biased region" description="Basic and acidic residues" evidence="2">
    <location>
        <begin position="1"/>
        <end position="22"/>
    </location>
</feature>
<keyword evidence="3" id="KW-0812">Transmembrane</keyword>
<dbReference type="GO" id="GO:0004222">
    <property type="term" value="F:metalloendopeptidase activity"/>
    <property type="evidence" value="ECO:0007669"/>
    <property type="project" value="TreeGrafter"/>
</dbReference>
<evidence type="ECO:0000256" key="3">
    <source>
        <dbReference type="SAM" id="Phobius"/>
    </source>
</evidence>
<dbReference type="AlphaFoldDB" id="A0AAW6TBL6"/>
<keyword evidence="6" id="KW-1185">Reference proteome</keyword>
<accession>A0AAW6TBL6</accession>
<comment type="caution">
    <text evidence="5">The sequence shown here is derived from an EMBL/GenBank/DDBJ whole genome shotgun (WGS) entry which is preliminary data.</text>
</comment>
<dbReference type="InterPro" id="IPR050570">
    <property type="entry name" value="Cell_wall_metabolism_enzyme"/>
</dbReference>
<evidence type="ECO:0000259" key="4">
    <source>
        <dbReference type="Pfam" id="PF01551"/>
    </source>
</evidence>
<dbReference type="EC" id="3.4.-.-" evidence="5"/>
<dbReference type="PANTHER" id="PTHR21666:SF270">
    <property type="entry name" value="MUREIN HYDROLASE ACTIVATOR ENVC"/>
    <property type="match status" value="1"/>
</dbReference>
<organism evidence="5 6">
    <name type="scientific">Ruicaihuangia caeni</name>
    <dbReference type="NCBI Taxonomy" id="3042517"/>
    <lineage>
        <taxon>Bacteria</taxon>
        <taxon>Bacillati</taxon>
        <taxon>Actinomycetota</taxon>
        <taxon>Actinomycetes</taxon>
        <taxon>Micrococcales</taxon>
        <taxon>Microbacteriaceae</taxon>
        <taxon>Ruicaihuangia</taxon>
    </lineage>
</organism>
<keyword evidence="3" id="KW-1133">Transmembrane helix</keyword>
<name>A0AAW6TBL6_9MICO</name>
<dbReference type="RefSeq" id="WP_281488240.1">
    <property type="nucleotide sequence ID" value="NZ_JASATX010000002.1"/>
</dbReference>
<reference evidence="5 6" key="1">
    <citation type="submission" date="2023-04" db="EMBL/GenBank/DDBJ databases">
        <title>Klugiella caeni sp. nov. isolated from the sludge of biochemical tank.</title>
        <authorList>
            <person name="Geng K."/>
        </authorList>
    </citation>
    <scope>NUCLEOTIDE SEQUENCE [LARGE SCALE GENOMIC DNA]</scope>
    <source>
        <strain evidence="5 6">YN-L-19</strain>
    </source>
</reference>
<feature type="transmembrane region" description="Helical" evidence="3">
    <location>
        <begin position="56"/>
        <end position="75"/>
    </location>
</feature>
<feature type="coiled-coil region" evidence="1">
    <location>
        <begin position="224"/>
        <end position="318"/>
    </location>
</feature>
<dbReference type="PANTHER" id="PTHR21666">
    <property type="entry name" value="PEPTIDASE-RELATED"/>
    <property type="match status" value="1"/>
</dbReference>
<evidence type="ECO:0000256" key="1">
    <source>
        <dbReference type="SAM" id="Coils"/>
    </source>
</evidence>
<dbReference type="Proteomes" id="UP001321506">
    <property type="component" value="Unassembled WGS sequence"/>
</dbReference>
<keyword evidence="3" id="KW-0472">Membrane</keyword>
<evidence type="ECO:0000256" key="2">
    <source>
        <dbReference type="SAM" id="MobiDB-lite"/>
    </source>
</evidence>
<protein>
    <submittedName>
        <fullName evidence="5">M23 family metallopeptidase</fullName>
        <ecNumber evidence="5">3.4.-.-</ecNumber>
    </submittedName>
</protein>
<keyword evidence="1" id="KW-0175">Coiled coil</keyword>
<gene>
    <name evidence="5" type="ORF">QF206_05655</name>
</gene>
<evidence type="ECO:0000313" key="6">
    <source>
        <dbReference type="Proteomes" id="UP001321506"/>
    </source>
</evidence>
<dbReference type="InterPro" id="IPR011055">
    <property type="entry name" value="Dup_hybrid_motif"/>
</dbReference>
<sequence>MEANELHSQHAEQGEDRADRQGAGRRFFARTTATEARTASASATASRRARWRRSPLVALVVAVGILFSGAIVDAASEPAYAADYPSWDDVRKARANETAKKAEISRIQTLLKNLEADVAAKTAAAEEAGYAFEEADLAFQEAALKAQDLQAQADAAGEIAATSRQQAGQMAAQLSRQGGGNLSASLLANPGDADDLLQRLGYASRITKQSEGLYVRALQDMNTAQSLADQAEVAREVREELRAEAEAKQIAAQQAADAANAALAEQEEHAVELKAQLEVLSLARANTEAEYAEGERIRKEAEARAAAARAAAAAAAAANGGGGSTSTRGPVNGWVWPVNGWITGHYGNRLHPVYNYWRLHTGTDIGAGMGTPIYAATGGTVTYAGRLGTYGNFVLINHGNGVSTGYAHIRDGGIMVRYGQQVQTGQQIAQVGSTGASTGPHLHFEVRINGVATNAVTYYRNHGIPIG</sequence>
<dbReference type="Gene3D" id="2.70.70.10">
    <property type="entry name" value="Glucose Permease (Domain IIA)"/>
    <property type="match status" value="1"/>
</dbReference>
<evidence type="ECO:0000313" key="5">
    <source>
        <dbReference type="EMBL" id="MDI2098447.1"/>
    </source>
</evidence>
<feature type="region of interest" description="Disordered" evidence="2">
    <location>
        <begin position="1"/>
        <end position="23"/>
    </location>
</feature>
<keyword evidence="5" id="KW-0378">Hydrolase</keyword>
<dbReference type="EMBL" id="JASATX010000002">
    <property type="protein sequence ID" value="MDI2098447.1"/>
    <property type="molecule type" value="Genomic_DNA"/>
</dbReference>